<evidence type="ECO:0000259" key="5">
    <source>
        <dbReference type="PROSITE" id="PS51007"/>
    </source>
</evidence>
<evidence type="ECO:0000256" key="2">
    <source>
        <dbReference type="ARBA" id="ARBA00022723"/>
    </source>
</evidence>
<keyword evidence="7" id="KW-1185">Reference proteome</keyword>
<proteinExistence type="predicted"/>
<dbReference type="EMBL" id="FNAI01000001">
    <property type="protein sequence ID" value="SDD18891.1"/>
    <property type="molecule type" value="Genomic_DNA"/>
</dbReference>
<dbReference type="GO" id="GO:0009055">
    <property type="term" value="F:electron transfer activity"/>
    <property type="evidence" value="ECO:0007669"/>
    <property type="project" value="InterPro"/>
</dbReference>
<sequence>MLKLSFTSFFVVLFLGVCQYFNGTGNHEPQQKIIIDSSVTRQAASANVHKTLVAPDGLTLTRFSGPDLTPSPACIAVAPTGEVFVGVDMMGSLGRDPGKGHILRLVDKDNDGKIDEHTEFAQVDNPRGILTMGDQVFVLHTVFSKETGKATGMDLVVFEDKDHDGVADGPPKPLIEHISNAHMLAERGTDHATNGIRMGIDGWIYIAVGDFGFHDAIDRSGKKMTMLGGGIVRVRPDGTEMEIYSHGTRNIYDVAIDPYMNIFTRDNTNDGGGWNIRFSHQIQSGEYGYPELFQHFTDEILPALADLGGGSGTGALFMDEPNWPEKYNHVPMMADWGRSELFIHRIQPDGASFKQKEEDFIALPQITDLDIDGSGRLYLSAWDGAGYSGNPDRGYVVRAVPTDWTYKAFPNLKTASLDDLAGMLKSGSAVARLNASQELITRPAEQAGKAALAIASDISSPLYARVAGLYTYAQISRESGIPSLVQLSQEKEIKEFALRALADRKWTSAAAIPIEPFLNALKDPSERVQAVAIIGLGRLGKVEAAKSLLATKVPASFVAPGKQTEGPHATPNSAIILPHLAVRALVSLNAVSACVNAVGTENSTLALWALRYMYDNKAVDGLVSAYKQSKDEKLKKQILVTLSRLYKKEAAYDASWWWGTRPDSHGPYYKGILWGGSERIEKFLKAERLKASTTGKQFFADLNARNQMDIAGFGGEEKVVAAKEVKVDLEKIRNKKGQIGKTSIEDVMLMIAKIKGDPATGKALFARQGCIACHSITRGEKLKGPFMGQIGSIMNRQQIAESILKPSASISQGFATILITAKGNKNYMGFITDESSQKIVMRDITGSVFTIKTADILTRKEMKTSMMPTGLANALSYDEFASLVTFLSQQKN</sequence>
<dbReference type="SUPFAM" id="SSF46626">
    <property type="entry name" value="Cytochrome c"/>
    <property type="match status" value="1"/>
</dbReference>
<dbReference type="Gene3D" id="1.10.760.10">
    <property type="entry name" value="Cytochrome c-like domain"/>
    <property type="match status" value="1"/>
</dbReference>
<accession>A0A1G6SQL5</accession>
<dbReference type="InterPro" id="IPR011042">
    <property type="entry name" value="6-blade_b-propeller_TolB-like"/>
</dbReference>
<dbReference type="Gene3D" id="1.25.10.10">
    <property type="entry name" value="Leucine-rich Repeat Variant"/>
    <property type="match status" value="1"/>
</dbReference>
<organism evidence="6 7">
    <name type="scientific">Mucilaginibacter pineti</name>
    <dbReference type="NCBI Taxonomy" id="1391627"/>
    <lineage>
        <taxon>Bacteria</taxon>
        <taxon>Pseudomonadati</taxon>
        <taxon>Bacteroidota</taxon>
        <taxon>Sphingobacteriia</taxon>
        <taxon>Sphingobacteriales</taxon>
        <taxon>Sphingobacteriaceae</taxon>
        <taxon>Mucilaginibacter</taxon>
    </lineage>
</organism>
<evidence type="ECO:0000256" key="4">
    <source>
        <dbReference type="PROSITE-ProRule" id="PRU00433"/>
    </source>
</evidence>
<keyword evidence="1 4" id="KW-0349">Heme</keyword>
<reference evidence="6 7" key="1">
    <citation type="submission" date="2016-10" db="EMBL/GenBank/DDBJ databases">
        <authorList>
            <person name="de Groot N.N."/>
        </authorList>
    </citation>
    <scope>NUCLEOTIDE SEQUENCE [LARGE SCALE GENOMIC DNA]</scope>
    <source>
        <strain evidence="6 7">47C3B</strain>
    </source>
</reference>
<dbReference type="SUPFAM" id="SSF48371">
    <property type="entry name" value="ARM repeat"/>
    <property type="match status" value="1"/>
</dbReference>
<dbReference type="OrthoDB" id="9808161at2"/>
<evidence type="ECO:0000313" key="6">
    <source>
        <dbReference type="EMBL" id="SDD18891.1"/>
    </source>
</evidence>
<gene>
    <name evidence="6" type="ORF">SAMN05216464_1012</name>
</gene>
<dbReference type="InterPro" id="IPR013427">
    <property type="entry name" value="Haem-bd_dom_put"/>
</dbReference>
<dbReference type="GO" id="GO:0020037">
    <property type="term" value="F:heme binding"/>
    <property type="evidence" value="ECO:0007669"/>
    <property type="project" value="InterPro"/>
</dbReference>
<dbReference type="NCBIfam" id="TIGR02603">
    <property type="entry name" value="CxxCH_TIGR02603"/>
    <property type="match status" value="1"/>
</dbReference>
<evidence type="ECO:0000256" key="1">
    <source>
        <dbReference type="ARBA" id="ARBA00022617"/>
    </source>
</evidence>
<dbReference type="SUPFAM" id="SSF50952">
    <property type="entry name" value="Soluble quinoprotein glucose dehydrogenase"/>
    <property type="match status" value="1"/>
</dbReference>
<feature type="domain" description="Cytochrome c" evidence="5">
    <location>
        <begin position="756"/>
        <end position="891"/>
    </location>
</feature>
<dbReference type="InterPro" id="IPR055557">
    <property type="entry name" value="DUF7133"/>
</dbReference>
<name>A0A1G6SQL5_9SPHI</name>
<dbReference type="PANTHER" id="PTHR33546">
    <property type="entry name" value="LARGE, MULTIFUNCTIONAL SECRETED PROTEIN-RELATED"/>
    <property type="match status" value="1"/>
</dbReference>
<protein>
    <submittedName>
        <fullName evidence="6">Putative heme-binding domain-containing protein</fullName>
    </submittedName>
</protein>
<dbReference type="InterPro" id="IPR016024">
    <property type="entry name" value="ARM-type_fold"/>
</dbReference>
<dbReference type="STRING" id="1391627.SAMN05216464_1012"/>
<dbReference type="PROSITE" id="PS51007">
    <property type="entry name" value="CYTC"/>
    <property type="match status" value="1"/>
</dbReference>
<keyword evidence="3 4" id="KW-0408">Iron</keyword>
<dbReference type="InterPro" id="IPR036909">
    <property type="entry name" value="Cyt_c-like_dom_sf"/>
</dbReference>
<dbReference type="InterPro" id="IPR011989">
    <property type="entry name" value="ARM-like"/>
</dbReference>
<dbReference type="AlphaFoldDB" id="A0A1G6SQL5"/>
<dbReference type="RefSeq" id="WP_091142106.1">
    <property type="nucleotide sequence ID" value="NZ_FNAI01000001.1"/>
</dbReference>
<dbReference type="GO" id="GO:0046872">
    <property type="term" value="F:metal ion binding"/>
    <property type="evidence" value="ECO:0007669"/>
    <property type="project" value="UniProtKB-KW"/>
</dbReference>
<dbReference type="Proteomes" id="UP000199072">
    <property type="component" value="Unassembled WGS sequence"/>
</dbReference>
<evidence type="ECO:0000313" key="7">
    <source>
        <dbReference type="Proteomes" id="UP000199072"/>
    </source>
</evidence>
<dbReference type="InterPro" id="IPR009056">
    <property type="entry name" value="Cyt_c-like_dom"/>
</dbReference>
<dbReference type="Pfam" id="PF23500">
    <property type="entry name" value="DUF7133"/>
    <property type="match status" value="1"/>
</dbReference>
<keyword evidence="2 4" id="KW-0479">Metal-binding</keyword>
<dbReference type="Gene3D" id="2.120.10.30">
    <property type="entry name" value="TolB, C-terminal domain"/>
    <property type="match status" value="1"/>
</dbReference>
<dbReference type="InterPro" id="IPR011041">
    <property type="entry name" value="Quinoprot_gluc/sorb_DH_b-prop"/>
</dbReference>
<evidence type="ECO:0000256" key="3">
    <source>
        <dbReference type="ARBA" id="ARBA00023004"/>
    </source>
</evidence>
<dbReference type="PANTHER" id="PTHR33546:SF1">
    <property type="entry name" value="LARGE, MULTIFUNCTIONAL SECRETED PROTEIN"/>
    <property type="match status" value="1"/>
</dbReference>